<dbReference type="InterPro" id="IPR002123">
    <property type="entry name" value="Plipid/glycerol_acylTrfase"/>
</dbReference>
<keyword evidence="3" id="KW-0012">Acyltransferase</keyword>
<dbReference type="Proteomes" id="UP001612915">
    <property type="component" value="Unassembled WGS sequence"/>
</dbReference>
<keyword evidence="1" id="KW-0812">Transmembrane</keyword>
<accession>A0ABW8AIK5</accession>
<evidence type="ECO:0000313" key="3">
    <source>
        <dbReference type="EMBL" id="MFI7585832.1"/>
    </source>
</evidence>
<sequence length="344" mass="39158">MVVFALLAIITFPVTAALAALGSLVWPPPTGWPPARPYLRSYLRALAQPRPRKWRLLRVLLVAVVYLAAELVALSALGWLWVRSGFGRHLREPASERRHYLLVAWLLDTVYRLAESVLHVRVRIEGPSPDEYLGRPLVVFCRHAGPGDSLLIVHALLKRYDREPRIVLKDLLQLDPAIDIVLNRLPNRFVRAGRDRPVEAIADLATRLDGNDALVLFPEGGNFTARRRARAILKLRRRGMLAQAEKAERMRHVLPPRTAGVVAALGAQRDNPDPPDVVWVAHTGTDHLFSVGDVWRALPMDVEITMRWWRVPFDEIPADPQAQGDWLYAWWRLIDDWIEQNRPV</sequence>
<comment type="caution">
    <text evidence="3">The sequence shown here is derived from an EMBL/GenBank/DDBJ whole genome shotgun (WGS) entry which is preliminary data.</text>
</comment>
<protein>
    <submittedName>
        <fullName evidence="3">1-acyl-sn-glycerol-3-phosphate acyltransferase</fullName>
    </submittedName>
</protein>
<dbReference type="SMART" id="SM00563">
    <property type="entry name" value="PlsC"/>
    <property type="match status" value="1"/>
</dbReference>
<dbReference type="GO" id="GO:0016746">
    <property type="term" value="F:acyltransferase activity"/>
    <property type="evidence" value="ECO:0007669"/>
    <property type="project" value="UniProtKB-KW"/>
</dbReference>
<dbReference type="PANTHER" id="PTHR10983">
    <property type="entry name" value="1-ACYLGLYCEROL-3-PHOSPHATE ACYLTRANSFERASE-RELATED"/>
    <property type="match status" value="1"/>
</dbReference>
<keyword evidence="1" id="KW-1133">Transmembrane helix</keyword>
<gene>
    <name evidence="3" type="ORF">ACIB24_02010</name>
</gene>
<feature type="transmembrane region" description="Helical" evidence="1">
    <location>
        <begin position="59"/>
        <end position="82"/>
    </location>
</feature>
<dbReference type="SUPFAM" id="SSF69593">
    <property type="entry name" value="Glycerol-3-phosphate (1)-acyltransferase"/>
    <property type="match status" value="1"/>
</dbReference>
<feature type="domain" description="Phospholipid/glycerol acyltransferase" evidence="2">
    <location>
        <begin position="137"/>
        <end position="285"/>
    </location>
</feature>
<keyword evidence="3" id="KW-0808">Transferase</keyword>
<proteinExistence type="predicted"/>
<evidence type="ECO:0000259" key="2">
    <source>
        <dbReference type="SMART" id="SM00563"/>
    </source>
</evidence>
<keyword evidence="1" id="KW-0472">Membrane</keyword>
<organism evidence="3 4">
    <name type="scientific">Spongisporangium articulatum</name>
    <dbReference type="NCBI Taxonomy" id="3362603"/>
    <lineage>
        <taxon>Bacteria</taxon>
        <taxon>Bacillati</taxon>
        <taxon>Actinomycetota</taxon>
        <taxon>Actinomycetes</taxon>
        <taxon>Kineosporiales</taxon>
        <taxon>Kineosporiaceae</taxon>
        <taxon>Spongisporangium</taxon>
    </lineage>
</organism>
<evidence type="ECO:0000313" key="4">
    <source>
        <dbReference type="Proteomes" id="UP001612915"/>
    </source>
</evidence>
<dbReference type="EMBL" id="JBITLV010000001">
    <property type="protein sequence ID" value="MFI7585832.1"/>
    <property type="molecule type" value="Genomic_DNA"/>
</dbReference>
<dbReference type="RefSeq" id="WP_398276707.1">
    <property type="nucleotide sequence ID" value="NZ_JBITLV010000001.1"/>
</dbReference>
<keyword evidence="4" id="KW-1185">Reference proteome</keyword>
<evidence type="ECO:0000256" key="1">
    <source>
        <dbReference type="SAM" id="Phobius"/>
    </source>
</evidence>
<dbReference type="PANTHER" id="PTHR10983:SF24">
    <property type="entry name" value="1-ACYLGLYCEROL-3-PHOSPHATE O-ACYLTRANSFERASE 3, ISOFORM E-RELATED"/>
    <property type="match status" value="1"/>
</dbReference>
<name>A0ABW8AIK5_9ACTN</name>
<dbReference type="Pfam" id="PF01553">
    <property type="entry name" value="Acyltransferase"/>
    <property type="match status" value="1"/>
</dbReference>
<reference evidence="3 4" key="1">
    <citation type="submission" date="2024-10" db="EMBL/GenBank/DDBJ databases">
        <title>The Natural Products Discovery Center: Release of the First 8490 Sequenced Strains for Exploring Actinobacteria Biosynthetic Diversity.</title>
        <authorList>
            <person name="Kalkreuter E."/>
            <person name="Kautsar S.A."/>
            <person name="Yang D."/>
            <person name="Bader C.D."/>
            <person name="Teijaro C.N."/>
            <person name="Fluegel L."/>
            <person name="Davis C.M."/>
            <person name="Simpson J.R."/>
            <person name="Lauterbach L."/>
            <person name="Steele A.D."/>
            <person name="Gui C."/>
            <person name="Meng S."/>
            <person name="Li G."/>
            <person name="Viehrig K."/>
            <person name="Ye F."/>
            <person name="Su P."/>
            <person name="Kiefer A.F."/>
            <person name="Nichols A."/>
            <person name="Cepeda A.J."/>
            <person name="Yan W."/>
            <person name="Fan B."/>
            <person name="Jiang Y."/>
            <person name="Adhikari A."/>
            <person name="Zheng C.-J."/>
            <person name="Schuster L."/>
            <person name="Cowan T.M."/>
            <person name="Smanski M.J."/>
            <person name="Chevrette M.G."/>
            <person name="De Carvalho L.P.S."/>
            <person name="Shen B."/>
        </authorList>
    </citation>
    <scope>NUCLEOTIDE SEQUENCE [LARGE SCALE GENOMIC DNA]</scope>
    <source>
        <strain evidence="3 4">NPDC049639</strain>
    </source>
</reference>